<keyword evidence="3" id="KW-1185">Reference proteome</keyword>
<feature type="signal peptide" evidence="1">
    <location>
        <begin position="1"/>
        <end position="19"/>
    </location>
</feature>
<sequence>MRRILYAVSALAIVGPAHADDHEKPVVERNKAQARGFYEDLWFGGDTKTENYANYVADTYVVHDIGERKN</sequence>
<feature type="chain" id="PRO_5046005627" description="DUF4440 domain-containing protein" evidence="1">
    <location>
        <begin position="20"/>
        <end position="70"/>
    </location>
</feature>
<protein>
    <recommendedName>
        <fullName evidence="4">DUF4440 domain-containing protein</fullName>
    </recommendedName>
</protein>
<evidence type="ECO:0000256" key="1">
    <source>
        <dbReference type="SAM" id="SignalP"/>
    </source>
</evidence>
<dbReference type="RefSeq" id="WP_189576270.1">
    <property type="nucleotide sequence ID" value="NZ_BMXU01000002.1"/>
</dbReference>
<reference evidence="3" key="1">
    <citation type="journal article" date="2019" name="Int. J. Syst. Evol. Microbiol.">
        <title>The Global Catalogue of Microorganisms (GCM) 10K type strain sequencing project: providing services to taxonomists for standard genome sequencing and annotation.</title>
        <authorList>
            <consortium name="The Broad Institute Genomics Platform"/>
            <consortium name="The Broad Institute Genome Sequencing Center for Infectious Disease"/>
            <person name="Wu L."/>
            <person name="Ma J."/>
        </authorList>
    </citation>
    <scope>NUCLEOTIDE SEQUENCE [LARGE SCALE GENOMIC DNA]</scope>
    <source>
        <strain evidence="3">KCTC 22245</strain>
    </source>
</reference>
<evidence type="ECO:0000313" key="3">
    <source>
        <dbReference type="Proteomes" id="UP001595607"/>
    </source>
</evidence>
<proteinExistence type="predicted"/>
<keyword evidence="1" id="KW-0732">Signal</keyword>
<accession>A0ABV7MFG1</accession>
<dbReference type="Proteomes" id="UP001595607">
    <property type="component" value="Unassembled WGS sequence"/>
</dbReference>
<dbReference type="EMBL" id="JBHRVA010000003">
    <property type="protein sequence ID" value="MFC3303582.1"/>
    <property type="molecule type" value="Genomic_DNA"/>
</dbReference>
<gene>
    <name evidence="2" type="ORF">ACFONP_12665</name>
</gene>
<evidence type="ECO:0008006" key="4">
    <source>
        <dbReference type="Google" id="ProtNLM"/>
    </source>
</evidence>
<organism evidence="2 3">
    <name type="scientific">Parvularcula lutaonensis</name>
    <dbReference type="NCBI Taxonomy" id="491923"/>
    <lineage>
        <taxon>Bacteria</taxon>
        <taxon>Pseudomonadati</taxon>
        <taxon>Pseudomonadota</taxon>
        <taxon>Alphaproteobacteria</taxon>
        <taxon>Parvularculales</taxon>
        <taxon>Parvularculaceae</taxon>
        <taxon>Parvularcula</taxon>
    </lineage>
</organism>
<name>A0ABV7MFG1_9PROT</name>
<comment type="caution">
    <text evidence="2">The sequence shown here is derived from an EMBL/GenBank/DDBJ whole genome shotgun (WGS) entry which is preliminary data.</text>
</comment>
<evidence type="ECO:0000313" key="2">
    <source>
        <dbReference type="EMBL" id="MFC3303582.1"/>
    </source>
</evidence>